<dbReference type="GO" id="GO:0005829">
    <property type="term" value="C:cytosol"/>
    <property type="evidence" value="ECO:0007669"/>
    <property type="project" value="TreeGrafter"/>
</dbReference>
<dbReference type="STRING" id="33528.ENSGAFP00000005286"/>
<evidence type="ECO:0008006" key="5">
    <source>
        <dbReference type="Google" id="ProtNLM"/>
    </source>
</evidence>
<feature type="domain" description="USP" evidence="2">
    <location>
        <begin position="35"/>
        <end position="307"/>
    </location>
</feature>
<dbReference type="InterPro" id="IPR029071">
    <property type="entry name" value="Ubiquitin-like_domsf"/>
</dbReference>
<dbReference type="InterPro" id="IPR028889">
    <property type="entry name" value="USP"/>
</dbReference>
<accession>A0A315VZ49</accession>
<dbReference type="PANTHER" id="PTHR24006:SF899">
    <property type="entry name" value="UBIQUITIN CARBOXYL-TERMINAL HYDROLASE"/>
    <property type="match status" value="1"/>
</dbReference>
<organism evidence="3 4">
    <name type="scientific">Gambusia affinis</name>
    <name type="common">Western mosquitofish</name>
    <name type="synonym">Heterandria affinis</name>
    <dbReference type="NCBI Taxonomy" id="33528"/>
    <lineage>
        <taxon>Eukaryota</taxon>
        <taxon>Metazoa</taxon>
        <taxon>Chordata</taxon>
        <taxon>Craniata</taxon>
        <taxon>Vertebrata</taxon>
        <taxon>Euteleostomi</taxon>
        <taxon>Actinopterygii</taxon>
        <taxon>Neopterygii</taxon>
        <taxon>Teleostei</taxon>
        <taxon>Neoteleostei</taxon>
        <taxon>Acanthomorphata</taxon>
        <taxon>Ovalentaria</taxon>
        <taxon>Atherinomorphae</taxon>
        <taxon>Cyprinodontiformes</taxon>
        <taxon>Poeciliidae</taxon>
        <taxon>Poeciliinae</taxon>
        <taxon>Gambusia</taxon>
    </lineage>
</organism>
<dbReference type="PROSITE" id="PS50053">
    <property type="entry name" value="UBIQUITIN_2"/>
    <property type="match status" value="1"/>
</dbReference>
<dbReference type="InterPro" id="IPR038765">
    <property type="entry name" value="Papain-like_cys_pep_sf"/>
</dbReference>
<dbReference type="SUPFAM" id="SSF54236">
    <property type="entry name" value="Ubiquitin-like"/>
    <property type="match status" value="1"/>
</dbReference>
<dbReference type="InterPro" id="IPR050164">
    <property type="entry name" value="Peptidase_C19"/>
</dbReference>
<dbReference type="CDD" id="cd17039">
    <property type="entry name" value="Ubl_ubiquitin_like"/>
    <property type="match status" value="1"/>
</dbReference>
<dbReference type="EMBL" id="NHOQ01000739">
    <property type="protein sequence ID" value="PWA28872.1"/>
    <property type="molecule type" value="Genomic_DNA"/>
</dbReference>
<dbReference type="PANTHER" id="PTHR24006">
    <property type="entry name" value="UBIQUITIN CARBOXYL-TERMINAL HYDROLASE"/>
    <property type="match status" value="1"/>
</dbReference>
<keyword evidence="4" id="KW-1185">Reference proteome</keyword>
<dbReference type="GO" id="GO:0005634">
    <property type="term" value="C:nucleus"/>
    <property type="evidence" value="ECO:0007669"/>
    <property type="project" value="TreeGrafter"/>
</dbReference>
<evidence type="ECO:0000259" key="2">
    <source>
        <dbReference type="PROSITE" id="PS50235"/>
    </source>
</evidence>
<dbReference type="PROSITE" id="PS50235">
    <property type="entry name" value="USP_3"/>
    <property type="match status" value="1"/>
</dbReference>
<proteinExistence type="predicted"/>
<dbReference type="InterPro" id="IPR000626">
    <property type="entry name" value="Ubiquitin-like_dom"/>
</dbReference>
<comment type="caution">
    <text evidence="3">The sequence shown here is derived from an EMBL/GenBank/DDBJ whole genome shotgun (WGS) entry which is preliminary data.</text>
</comment>
<evidence type="ECO:0000259" key="1">
    <source>
        <dbReference type="PROSITE" id="PS50053"/>
    </source>
</evidence>
<dbReference type="GO" id="GO:0004843">
    <property type="term" value="F:cysteine-type deubiquitinase activity"/>
    <property type="evidence" value="ECO:0007669"/>
    <property type="project" value="InterPro"/>
</dbReference>
<gene>
    <name evidence="3" type="ORF">CCH79_00012893</name>
</gene>
<dbReference type="Gene3D" id="3.90.70.10">
    <property type="entry name" value="Cysteine proteinases"/>
    <property type="match status" value="2"/>
</dbReference>
<sequence>MPRCPNLDSKYGGINHYAVMKFREKLDDLSISDYQGLSSPGLTCYLNSVLQVLFMTEEFREAVKRNWSKSPAATFDFYLGELFYTLEGGMAKTHNIAKKLGIKNVFEQRDAAEYFEKILCRTNPNASEIFRAELNHKTTCLNCKKTNDSKNFFWVLPLSIRDSKSRSYSLLKGWRSFFKAQRVCRDNQMFCSHCNQKHDADAEYEMIHCPDVLTLLLKRFSFDYQQNRYVKLNCRVDVAQTLEIKSCRYDLYAVVHHFGDLMGGHYTADIKSFETGNWYCFNDNTVKCINEEYVTSGQNQIRHLKQQGFSARRTYTGRDELVSSLPRRTPSPEGYCAGSVDEVHFKEQKLEEDSFLSNHGIQHMSTVETRNIEMAVGVVVIDHDEEMFVELCDSEEQMGSMTLKELKEKIRDKFRPKYPERMKEDMSLIFENKRLNDDTNRLVDYGIIHKSSIYMVEEDLNRILETMGWVTRRNQTYELYAMVDHFGVLTGGHYTATIKPEEEESWYEFNDSTVTLLDNQMLQRKFESHAFNNSEHSSVII</sequence>
<evidence type="ECO:0000313" key="3">
    <source>
        <dbReference type="EMBL" id="PWA28872.1"/>
    </source>
</evidence>
<evidence type="ECO:0000313" key="4">
    <source>
        <dbReference type="Proteomes" id="UP000250572"/>
    </source>
</evidence>
<dbReference type="Proteomes" id="UP000250572">
    <property type="component" value="Unassembled WGS sequence"/>
</dbReference>
<dbReference type="InterPro" id="IPR001394">
    <property type="entry name" value="Peptidase_C19_UCH"/>
</dbReference>
<dbReference type="AlphaFoldDB" id="A0A315VZ49"/>
<dbReference type="SUPFAM" id="SSF54001">
    <property type="entry name" value="Cysteine proteinases"/>
    <property type="match status" value="2"/>
</dbReference>
<dbReference type="PROSITE" id="PS00973">
    <property type="entry name" value="USP_2"/>
    <property type="match status" value="2"/>
</dbReference>
<dbReference type="Pfam" id="PF00443">
    <property type="entry name" value="UCH"/>
    <property type="match status" value="2"/>
</dbReference>
<dbReference type="InterPro" id="IPR018200">
    <property type="entry name" value="USP_CS"/>
</dbReference>
<name>A0A315VZ49_GAMAF</name>
<feature type="domain" description="Ubiquitin-like" evidence="1">
    <location>
        <begin position="400"/>
        <end position="456"/>
    </location>
</feature>
<reference evidence="3 4" key="1">
    <citation type="journal article" date="2018" name="G3 (Bethesda)">
        <title>A High-Quality Reference Genome for the Invasive Mosquitofish Gambusia affinis Using a Chicago Library.</title>
        <authorList>
            <person name="Hoffberg S.L."/>
            <person name="Troendle N.J."/>
            <person name="Glenn T.C."/>
            <person name="Mahmud O."/>
            <person name="Louha S."/>
            <person name="Chalopin D."/>
            <person name="Bennetzen J.L."/>
            <person name="Mauricio R."/>
        </authorList>
    </citation>
    <scope>NUCLEOTIDE SEQUENCE [LARGE SCALE GENOMIC DNA]</scope>
    <source>
        <strain evidence="3">NE01/NJP1002.9</strain>
        <tissue evidence="3">Muscle</tissue>
    </source>
</reference>
<dbReference type="GO" id="GO:0016579">
    <property type="term" value="P:protein deubiquitination"/>
    <property type="evidence" value="ECO:0007669"/>
    <property type="project" value="InterPro"/>
</dbReference>
<protein>
    <recommendedName>
        <fullName evidence="5">Ubiquitinyl hydrolase 1</fullName>
    </recommendedName>
</protein>